<dbReference type="OrthoDB" id="3254429at2759"/>
<feature type="compositionally biased region" description="Basic residues" evidence="1">
    <location>
        <begin position="132"/>
        <end position="141"/>
    </location>
</feature>
<dbReference type="InterPro" id="IPR011320">
    <property type="entry name" value="RNase_H1_N"/>
</dbReference>
<dbReference type="Proteomes" id="UP000054166">
    <property type="component" value="Unassembled WGS sequence"/>
</dbReference>
<dbReference type="InParanoid" id="A0A0C3FW41"/>
<dbReference type="EMBL" id="KN832993">
    <property type="protein sequence ID" value="KIM82766.1"/>
    <property type="molecule type" value="Genomic_DNA"/>
</dbReference>
<dbReference type="InterPro" id="IPR037056">
    <property type="entry name" value="RNase_H1_N_sf"/>
</dbReference>
<gene>
    <name evidence="3" type="ORF">PILCRDRAFT_88424</name>
</gene>
<organism evidence="3 4">
    <name type="scientific">Piloderma croceum (strain F 1598)</name>
    <dbReference type="NCBI Taxonomy" id="765440"/>
    <lineage>
        <taxon>Eukaryota</taxon>
        <taxon>Fungi</taxon>
        <taxon>Dikarya</taxon>
        <taxon>Basidiomycota</taxon>
        <taxon>Agaricomycotina</taxon>
        <taxon>Agaricomycetes</taxon>
        <taxon>Agaricomycetidae</taxon>
        <taxon>Atheliales</taxon>
        <taxon>Atheliaceae</taxon>
        <taxon>Piloderma</taxon>
    </lineage>
</organism>
<dbReference type="SUPFAM" id="SSF55658">
    <property type="entry name" value="L9 N-domain-like"/>
    <property type="match status" value="2"/>
</dbReference>
<evidence type="ECO:0000313" key="4">
    <source>
        <dbReference type="Proteomes" id="UP000054166"/>
    </source>
</evidence>
<dbReference type="Pfam" id="PF01693">
    <property type="entry name" value="Cauli_VI"/>
    <property type="match status" value="2"/>
</dbReference>
<dbReference type="HOGENOM" id="CLU_065202_0_0_1"/>
<evidence type="ECO:0000313" key="3">
    <source>
        <dbReference type="EMBL" id="KIM82766.1"/>
    </source>
</evidence>
<feature type="domain" description="Ribonuclease H1 N-terminal" evidence="2">
    <location>
        <begin position="321"/>
        <end position="359"/>
    </location>
</feature>
<keyword evidence="4" id="KW-1185">Reference proteome</keyword>
<accession>A0A0C3FW41</accession>
<protein>
    <recommendedName>
        <fullName evidence="2">Ribonuclease H1 N-terminal domain-containing protein</fullName>
    </recommendedName>
</protein>
<sequence length="382" mass="42512">MSLTYTDSFPGDTDLIRCVRSLRLVDPPIQNAPPTSPHQNGNPNHAQKIIDISSGDEDDNPISQLIGATQNSPLLSPHKNRNPNCTPKIIDISSSDDDDNTVSKSKSATYNHYPNDPVHWVEYNPADIRRARTRHSHHRGRSSGSTDKYPNSDVERQIAALDLRTLDNPVAVVPNESIYNVPVGWETGVLQSWHRAGNTSQGYPGRKAIRFKVSPQKRRRGSRAVAYVIFEGLTPGIYDTWSQCEPLVKGVPFNVYQGFDSHREAERAYLLTFALGCLRTLPPHHSMVNVPLAPACPTPEALMEAFSQCDEAFLGAEWHIVFKGRRPGVYPAWNFAATQVNGVHLSLYNKYASKAEAEAAFQTARLAGHVERLHMSFVILQN</sequence>
<feature type="region of interest" description="Disordered" evidence="1">
    <location>
        <begin position="27"/>
        <end position="110"/>
    </location>
</feature>
<name>A0A0C3FW41_PILCF</name>
<dbReference type="Gene3D" id="3.40.970.10">
    <property type="entry name" value="Ribonuclease H1, N-terminal domain"/>
    <property type="match status" value="2"/>
</dbReference>
<reference evidence="4" key="2">
    <citation type="submission" date="2015-01" db="EMBL/GenBank/DDBJ databases">
        <title>Evolutionary Origins and Diversification of the Mycorrhizal Mutualists.</title>
        <authorList>
            <consortium name="DOE Joint Genome Institute"/>
            <consortium name="Mycorrhizal Genomics Consortium"/>
            <person name="Kohler A."/>
            <person name="Kuo A."/>
            <person name="Nagy L.G."/>
            <person name="Floudas D."/>
            <person name="Copeland A."/>
            <person name="Barry K.W."/>
            <person name="Cichocki N."/>
            <person name="Veneault-Fourrey C."/>
            <person name="LaButti K."/>
            <person name="Lindquist E.A."/>
            <person name="Lipzen A."/>
            <person name="Lundell T."/>
            <person name="Morin E."/>
            <person name="Murat C."/>
            <person name="Riley R."/>
            <person name="Ohm R."/>
            <person name="Sun H."/>
            <person name="Tunlid A."/>
            <person name="Henrissat B."/>
            <person name="Grigoriev I.V."/>
            <person name="Hibbett D.S."/>
            <person name="Martin F."/>
        </authorList>
    </citation>
    <scope>NUCLEOTIDE SEQUENCE [LARGE SCALE GENOMIC DNA]</scope>
    <source>
        <strain evidence="4">F 1598</strain>
    </source>
</reference>
<evidence type="ECO:0000259" key="2">
    <source>
        <dbReference type="Pfam" id="PF01693"/>
    </source>
</evidence>
<feature type="region of interest" description="Disordered" evidence="1">
    <location>
        <begin position="132"/>
        <end position="153"/>
    </location>
</feature>
<dbReference type="InterPro" id="IPR009027">
    <property type="entry name" value="Ribosomal_bL9/RNase_H1_N"/>
</dbReference>
<dbReference type="STRING" id="765440.A0A0C3FW41"/>
<feature type="domain" description="Ribonuclease H1 N-terminal" evidence="2">
    <location>
        <begin position="227"/>
        <end position="267"/>
    </location>
</feature>
<proteinExistence type="predicted"/>
<feature type="compositionally biased region" description="Polar residues" evidence="1">
    <location>
        <begin position="61"/>
        <end position="74"/>
    </location>
</feature>
<evidence type="ECO:0000256" key="1">
    <source>
        <dbReference type="SAM" id="MobiDB-lite"/>
    </source>
</evidence>
<dbReference type="AlphaFoldDB" id="A0A0C3FW41"/>
<reference evidence="3 4" key="1">
    <citation type="submission" date="2014-04" db="EMBL/GenBank/DDBJ databases">
        <authorList>
            <consortium name="DOE Joint Genome Institute"/>
            <person name="Kuo A."/>
            <person name="Tarkka M."/>
            <person name="Buscot F."/>
            <person name="Kohler A."/>
            <person name="Nagy L.G."/>
            <person name="Floudas D."/>
            <person name="Copeland A."/>
            <person name="Barry K.W."/>
            <person name="Cichocki N."/>
            <person name="Veneault-Fourrey C."/>
            <person name="LaButti K."/>
            <person name="Lindquist E.A."/>
            <person name="Lipzen A."/>
            <person name="Lundell T."/>
            <person name="Morin E."/>
            <person name="Murat C."/>
            <person name="Sun H."/>
            <person name="Tunlid A."/>
            <person name="Henrissat B."/>
            <person name="Grigoriev I.V."/>
            <person name="Hibbett D.S."/>
            <person name="Martin F."/>
            <person name="Nordberg H.P."/>
            <person name="Cantor M.N."/>
            <person name="Hua S.X."/>
        </authorList>
    </citation>
    <scope>NUCLEOTIDE SEQUENCE [LARGE SCALE GENOMIC DNA]</scope>
    <source>
        <strain evidence="3 4">F 1598</strain>
    </source>
</reference>